<dbReference type="InterPro" id="IPR005628">
    <property type="entry name" value="GspK"/>
</dbReference>
<dbReference type="InterPro" id="IPR038072">
    <property type="entry name" value="GspK_central_sf"/>
</dbReference>
<dbReference type="InterPro" id="IPR049179">
    <property type="entry name" value="T2SSK_SAM-like_2nd"/>
</dbReference>
<dbReference type="GO" id="GO:0005886">
    <property type="term" value="C:plasma membrane"/>
    <property type="evidence" value="ECO:0007669"/>
    <property type="project" value="UniProtKB-SubCell"/>
</dbReference>
<evidence type="ECO:0000256" key="1">
    <source>
        <dbReference type="ARBA" id="ARBA00004533"/>
    </source>
</evidence>
<name>A0A6S6SPD7_9GAMM</name>
<evidence type="ECO:0000256" key="5">
    <source>
        <dbReference type="ARBA" id="ARBA00022519"/>
    </source>
</evidence>
<dbReference type="SUPFAM" id="SSF158544">
    <property type="entry name" value="GspK insert domain-like"/>
    <property type="match status" value="1"/>
</dbReference>
<evidence type="ECO:0000256" key="9">
    <source>
        <dbReference type="ARBA" id="ARBA00023136"/>
    </source>
</evidence>
<feature type="domain" description="T2SS protein K first SAM-like" evidence="12">
    <location>
        <begin position="102"/>
        <end position="224"/>
    </location>
</feature>
<dbReference type="Gene3D" id="3.30.1300.30">
    <property type="entry name" value="GSPII I/J protein-like"/>
    <property type="match status" value="1"/>
</dbReference>
<keyword evidence="8" id="KW-1133">Transmembrane helix</keyword>
<gene>
    <name evidence="13" type="ORF">HELGO_WM12193</name>
</gene>
<comment type="similarity">
    <text evidence="2 10">Belongs to the GSP K family.</text>
</comment>
<keyword evidence="3 10" id="KW-0813">Transport</keyword>
<dbReference type="Pfam" id="PF21687">
    <property type="entry name" value="T2SSK_1st"/>
    <property type="match status" value="1"/>
</dbReference>
<proteinExistence type="inferred from homology"/>
<dbReference type="EMBL" id="CACVAY010000030">
    <property type="protein sequence ID" value="CAA6806572.1"/>
    <property type="molecule type" value="Genomic_DNA"/>
</dbReference>
<reference evidence="13" key="1">
    <citation type="submission" date="2020-01" db="EMBL/GenBank/DDBJ databases">
        <authorList>
            <person name="Meier V. D."/>
            <person name="Meier V D."/>
        </authorList>
    </citation>
    <scope>NUCLEOTIDE SEQUENCE</scope>
    <source>
        <strain evidence="13">HLG_WM_MAG_07</strain>
    </source>
</reference>
<evidence type="ECO:0000256" key="3">
    <source>
        <dbReference type="ARBA" id="ARBA00022448"/>
    </source>
</evidence>
<keyword evidence="6" id="KW-0812">Transmembrane</keyword>
<keyword evidence="4 10" id="KW-1003">Cell membrane</keyword>
<dbReference type="InterPro" id="IPR049031">
    <property type="entry name" value="T2SSK_SAM-like_1st"/>
</dbReference>
<evidence type="ECO:0000313" key="13">
    <source>
        <dbReference type="EMBL" id="CAA6806572.1"/>
    </source>
</evidence>
<keyword evidence="5 10" id="KW-0997">Cell inner membrane</keyword>
<evidence type="ECO:0000256" key="2">
    <source>
        <dbReference type="ARBA" id="ARBA00007246"/>
    </source>
</evidence>
<dbReference type="Pfam" id="PF03934">
    <property type="entry name" value="T2SSK"/>
    <property type="match status" value="1"/>
</dbReference>
<dbReference type="AlphaFoldDB" id="A0A6S6SPD7"/>
<sequence length="332" mass="37030">MNKSRQRGVALITAMIITAIAVSIAATLVYKQQLSIRLAGNIGSLEQAYQYAIGMEDWSGIILSQDLQDSDIDALNEDWATELPPIPIPGGMMTGRLFDLQARFNVNDLIIKNPDSSNSNEAEVIVEHYSEALKRLLLRLEILNSDSLVDSLADWIDQNDYETTNGAESRHYQSLDIPYLAANGPLVSPSEIQLIKGFTEKVSDAEGTESKIYDRVKPFLTTLPNKALKINVNTADFNVLYALGEGLDEEQINAIITDREEDPFANAQDFIASLQLAEPEKFPIDLVDVRSSYFLLEGLVEIGRTRVFLHSIIHRDNTGRTRVISREFIKQG</sequence>
<dbReference type="PANTHER" id="PTHR38831">
    <property type="entry name" value="TYPE II SECRETION SYSTEM PROTEIN K"/>
    <property type="match status" value="1"/>
</dbReference>
<feature type="domain" description="T2SS protein K second SAM-like" evidence="11">
    <location>
        <begin position="230"/>
        <end position="279"/>
    </location>
</feature>
<evidence type="ECO:0000259" key="12">
    <source>
        <dbReference type="Pfam" id="PF21687"/>
    </source>
</evidence>
<organism evidence="13">
    <name type="scientific">uncultured Thiotrichaceae bacterium</name>
    <dbReference type="NCBI Taxonomy" id="298394"/>
    <lineage>
        <taxon>Bacteria</taxon>
        <taxon>Pseudomonadati</taxon>
        <taxon>Pseudomonadota</taxon>
        <taxon>Gammaproteobacteria</taxon>
        <taxon>Thiotrichales</taxon>
        <taxon>Thiotrichaceae</taxon>
        <taxon>environmental samples</taxon>
    </lineage>
</organism>
<evidence type="ECO:0000256" key="6">
    <source>
        <dbReference type="ARBA" id="ARBA00022692"/>
    </source>
</evidence>
<dbReference type="PIRSF" id="PIRSF002786">
    <property type="entry name" value="XcpX"/>
    <property type="match status" value="1"/>
</dbReference>
<comment type="subcellular location">
    <subcellularLocation>
        <location evidence="1 10">Cell inner membrane</location>
    </subcellularLocation>
</comment>
<evidence type="ECO:0000256" key="10">
    <source>
        <dbReference type="PIRNR" id="PIRNR002786"/>
    </source>
</evidence>
<dbReference type="NCBIfam" id="NF037980">
    <property type="entry name" value="T2SS_GspK"/>
    <property type="match status" value="1"/>
</dbReference>
<dbReference type="Gene3D" id="1.10.40.60">
    <property type="entry name" value="EpsJ-like"/>
    <property type="match status" value="2"/>
</dbReference>
<evidence type="ECO:0000256" key="7">
    <source>
        <dbReference type="ARBA" id="ARBA00022927"/>
    </source>
</evidence>
<evidence type="ECO:0000256" key="4">
    <source>
        <dbReference type="ARBA" id="ARBA00022475"/>
    </source>
</evidence>
<protein>
    <recommendedName>
        <fullName evidence="10">Type II secretion system protein K</fullName>
    </recommendedName>
</protein>
<keyword evidence="7" id="KW-0653">Protein transport</keyword>
<dbReference type="InterPro" id="IPR045584">
    <property type="entry name" value="Pilin-like"/>
</dbReference>
<dbReference type="SUPFAM" id="SSF54523">
    <property type="entry name" value="Pili subunits"/>
    <property type="match status" value="1"/>
</dbReference>
<evidence type="ECO:0000259" key="11">
    <source>
        <dbReference type="Pfam" id="PF03934"/>
    </source>
</evidence>
<dbReference type="GO" id="GO:0009306">
    <property type="term" value="P:protein secretion"/>
    <property type="evidence" value="ECO:0007669"/>
    <property type="project" value="InterPro"/>
</dbReference>
<dbReference type="PANTHER" id="PTHR38831:SF1">
    <property type="entry name" value="TYPE II SECRETION SYSTEM PROTEIN K-RELATED"/>
    <property type="match status" value="1"/>
</dbReference>
<evidence type="ECO:0000256" key="8">
    <source>
        <dbReference type="ARBA" id="ARBA00022989"/>
    </source>
</evidence>
<accession>A0A6S6SPD7</accession>
<keyword evidence="9 10" id="KW-0472">Membrane</keyword>